<reference evidence="1" key="1">
    <citation type="submission" date="2018-05" db="EMBL/GenBank/DDBJ databases">
        <authorList>
            <person name="Lanie J.A."/>
            <person name="Ng W.-L."/>
            <person name="Kazmierczak K.M."/>
            <person name="Andrzejewski T.M."/>
            <person name="Davidsen T.M."/>
            <person name="Wayne K.J."/>
            <person name="Tettelin H."/>
            <person name="Glass J.I."/>
            <person name="Rusch D."/>
            <person name="Podicherti R."/>
            <person name="Tsui H.-C.T."/>
            <person name="Winkler M.E."/>
        </authorList>
    </citation>
    <scope>NUCLEOTIDE SEQUENCE</scope>
</reference>
<dbReference type="EMBL" id="UINC01109463">
    <property type="protein sequence ID" value="SVC76309.1"/>
    <property type="molecule type" value="Genomic_DNA"/>
</dbReference>
<evidence type="ECO:0000313" key="1">
    <source>
        <dbReference type="EMBL" id="SVC76309.1"/>
    </source>
</evidence>
<sequence length="22" mass="2179">MPNRLMAITAAAAVALPALLVA</sequence>
<name>A0A382PSJ6_9ZZZZ</name>
<organism evidence="1">
    <name type="scientific">marine metagenome</name>
    <dbReference type="NCBI Taxonomy" id="408172"/>
    <lineage>
        <taxon>unclassified sequences</taxon>
        <taxon>metagenomes</taxon>
        <taxon>ecological metagenomes</taxon>
    </lineage>
</organism>
<proteinExistence type="predicted"/>
<protein>
    <submittedName>
        <fullName evidence="1">Uncharacterized protein</fullName>
    </submittedName>
</protein>
<accession>A0A382PSJ6</accession>
<dbReference type="AlphaFoldDB" id="A0A382PSJ6"/>
<feature type="non-terminal residue" evidence="1">
    <location>
        <position position="22"/>
    </location>
</feature>
<gene>
    <name evidence="1" type="ORF">METZ01_LOCUS329163</name>
</gene>